<protein>
    <submittedName>
        <fullName evidence="1">Uncharacterized protein</fullName>
    </submittedName>
</protein>
<dbReference type="InParanoid" id="B2WEQ6"/>
<organism evidence="1 2">
    <name type="scientific">Pyrenophora tritici-repentis (strain Pt-1C-BFP)</name>
    <name type="common">Wheat tan spot fungus</name>
    <name type="synonym">Drechslera tritici-repentis</name>
    <dbReference type="NCBI Taxonomy" id="426418"/>
    <lineage>
        <taxon>Eukaryota</taxon>
        <taxon>Fungi</taxon>
        <taxon>Dikarya</taxon>
        <taxon>Ascomycota</taxon>
        <taxon>Pezizomycotina</taxon>
        <taxon>Dothideomycetes</taxon>
        <taxon>Pleosporomycetidae</taxon>
        <taxon>Pleosporales</taxon>
        <taxon>Pleosporineae</taxon>
        <taxon>Pleosporaceae</taxon>
        <taxon>Pyrenophora</taxon>
    </lineage>
</organism>
<dbReference type="EMBL" id="DS231623">
    <property type="protein sequence ID" value="EDU51548.1"/>
    <property type="molecule type" value="Genomic_DNA"/>
</dbReference>
<proteinExistence type="predicted"/>
<dbReference type="AlphaFoldDB" id="B2WEQ6"/>
<dbReference type="Proteomes" id="UP000001471">
    <property type="component" value="Unassembled WGS sequence"/>
</dbReference>
<gene>
    <name evidence="1" type="ORF">PTRG_08629</name>
</gene>
<evidence type="ECO:0000313" key="1">
    <source>
        <dbReference type="EMBL" id="EDU51548.1"/>
    </source>
</evidence>
<dbReference type="HOGENOM" id="CLU_3107489_0_0_1"/>
<sequence>MASISTILEERCYIRLADRIPSKNVLILVVPEVCKFIDNVFNVELLLEDDE</sequence>
<evidence type="ECO:0000313" key="2">
    <source>
        <dbReference type="Proteomes" id="UP000001471"/>
    </source>
</evidence>
<reference evidence="2" key="1">
    <citation type="journal article" date="2013" name="G3 (Bethesda)">
        <title>Comparative genomics of a plant-pathogenic fungus, Pyrenophora tritici-repentis, reveals transduplication and the impact of repeat elements on pathogenicity and population divergence.</title>
        <authorList>
            <person name="Manning V.A."/>
            <person name="Pandelova I."/>
            <person name="Dhillon B."/>
            <person name="Wilhelm L.J."/>
            <person name="Goodwin S.B."/>
            <person name="Berlin A.M."/>
            <person name="Figueroa M."/>
            <person name="Freitag M."/>
            <person name="Hane J.K."/>
            <person name="Henrissat B."/>
            <person name="Holman W.H."/>
            <person name="Kodira C.D."/>
            <person name="Martin J."/>
            <person name="Oliver R.P."/>
            <person name="Robbertse B."/>
            <person name="Schackwitz W."/>
            <person name="Schwartz D.C."/>
            <person name="Spatafora J.W."/>
            <person name="Turgeon B.G."/>
            <person name="Yandava C."/>
            <person name="Young S."/>
            <person name="Zhou S."/>
            <person name="Zeng Q."/>
            <person name="Grigoriev I.V."/>
            <person name="Ma L.-J."/>
            <person name="Ciuffetti L.M."/>
        </authorList>
    </citation>
    <scope>NUCLEOTIDE SEQUENCE [LARGE SCALE GENOMIC DNA]</scope>
    <source>
        <strain evidence="2">Pt-1C-BFP</strain>
    </source>
</reference>
<name>B2WEQ6_PYRTR</name>
<accession>B2WEQ6</accession>